<sequence>MPFRKLFDGLAALLPAALLGWAPLTATAAQVKVDTLIDDGIVVTMDAERRVIQHGSVAIDGARIVAVGEAAELRSRYRARQVLAAKGRLVIPGLINGHSHVPMTLFRGLADDLEVSEWLTRWIFPAEARNVDEGFVRAGTRLGLAEMIRGGTTTFCDMYYFEDAIADETARAGLRGVLGETVLEFPAPDNKTWDAALAYTGRFVKRWQGHPLIVPAIAPHAPYTVTAAHLQQVQAWSEEMKVPVLMHVAETEFPVPPVVGRTTARGDVAYLDGLGALKRNLIAAHVVALDGDEIRLLAERGVGVAHNPTSNMKTAAGLSPVPQMQAAGVAVGLGTDGAASNNDLDLWEEMNLAALLHKHATHSARTLSAEQAFAMGTIEGARALHLEQEIGSLEAGKRADLVIVDIDALHSWPGDQGSPAVEANAIYSQLVYATKASDVRTVLVDGRVLMRDRRLLTLDEAAIKRDALAYRQKIRASLARP</sequence>
<dbReference type="PANTHER" id="PTHR43794:SF11">
    <property type="entry name" value="AMIDOHYDROLASE-RELATED DOMAIN-CONTAINING PROTEIN"/>
    <property type="match status" value="1"/>
</dbReference>
<comment type="function">
    <text evidence="5">Catalyzes the deamination of 5-methylthioadenosine and S-adenosyl-L-homocysteine into 5-methylthioinosine and S-inosyl-L-homocysteine, respectively. Is also able to deaminate adenosine.</text>
</comment>
<feature type="binding site" evidence="5">
    <location>
        <position position="98"/>
    </location>
    <ligand>
        <name>Zn(2+)</name>
        <dbReference type="ChEBI" id="CHEBI:29105"/>
    </ligand>
</feature>
<dbReference type="GO" id="GO:0046872">
    <property type="term" value="F:metal ion binding"/>
    <property type="evidence" value="ECO:0007669"/>
    <property type="project" value="UniProtKB-KW"/>
</dbReference>
<evidence type="ECO:0000256" key="3">
    <source>
        <dbReference type="ARBA" id="ARBA00022801"/>
    </source>
</evidence>
<dbReference type="AlphaFoldDB" id="A0A2W5D6G5"/>
<keyword evidence="4 5" id="KW-0862">Zinc</keyword>
<feature type="binding site" evidence="5">
    <location>
        <position position="336"/>
    </location>
    <ligand>
        <name>Zn(2+)</name>
        <dbReference type="ChEBI" id="CHEBI:29105"/>
    </ligand>
</feature>
<dbReference type="Gene3D" id="2.30.40.10">
    <property type="entry name" value="Urease, subunit C, domain 1"/>
    <property type="match status" value="1"/>
</dbReference>
<reference evidence="9 10" key="1">
    <citation type="submission" date="2017-08" db="EMBL/GenBank/DDBJ databases">
        <title>Infants hospitalized years apart are colonized by the same room-sourced microbial strains.</title>
        <authorList>
            <person name="Brooks B."/>
            <person name="Olm M.R."/>
            <person name="Firek B.A."/>
            <person name="Baker R."/>
            <person name="Thomas B.C."/>
            <person name="Morowitz M.J."/>
            <person name="Banfield J.F."/>
        </authorList>
    </citation>
    <scope>NUCLEOTIDE SEQUENCE [LARGE SCALE GENOMIC DNA]</scope>
    <source>
        <strain evidence="9">S2_012_000_R2_81</strain>
    </source>
</reference>
<feature type="binding site" evidence="5">
    <location>
        <position position="100"/>
    </location>
    <ligand>
        <name>Zn(2+)</name>
        <dbReference type="ChEBI" id="CHEBI:29105"/>
    </ligand>
</feature>
<dbReference type="InterPro" id="IPR006680">
    <property type="entry name" value="Amidohydro-rel"/>
</dbReference>
<evidence type="ECO:0000256" key="1">
    <source>
        <dbReference type="ARBA" id="ARBA00006745"/>
    </source>
</evidence>
<dbReference type="SUPFAM" id="SSF51556">
    <property type="entry name" value="Metallo-dependent hydrolases"/>
    <property type="match status" value="1"/>
</dbReference>
<dbReference type="CDD" id="cd01298">
    <property type="entry name" value="ATZ_TRZ_like"/>
    <property type="match status" value="1"/>
</dbReference>
<keyword evidence="2 5" id="KW-0479">Metal-binding</keyword>
<evidence type="ECO:0000259" key="7">
    <source>
        <dbReference type="Pfam" id="PF01979"/>
    </source>
</evidence>
<dbReference type="Pfam" id="PF01979">
    <property type="entry name" value="Amidohydro_1"/>
    <property type="match status" value="1"/>
</dbReference>
<evidence type="ECO:0000256" key="4">
    <source>
        <dbReference type="ARBA" id="ARBA00022833"/>
    </source>
</evidence>
<comment type="caution">
    <text evidence="9">The sequence shown here is derived from an EMBL/GenBank/DDBJ whole genome shotgun (WGS) entry which is preliminary data.</text>
</comment>
<accession>A0A2W5D6G5</accession>
<dbReference type="EC" id="3.5.4.31" evidence="5"/>
<feature type="binding site" evidence="5">
    <location>
        <position position="247"/>
    </location>
    <ligand>
        <name>Zn(2+)</name>
        <dbReference type="ChEBI" id="CHEBI:29105"/>
    </ligand>
</feature>
<dbReference type="InterPro" id="IPR011059">
    <property type="entry name" value="Metal-dep_hydrolase_composite"/>
</dbReference>
<name>A0A2W5D6G5_9BURK</name>
<comment type="catalytic activity">
    <reaction evidence="5">
        <text>S-methyl-5'-thioadenosine + H2O + H(+) = S-methyl-5'-thioinosine + NH4(+)</text>
        <dbReference type="Rhea" id="RHEA:25025"/>
        <dbReference type="ChEBI" id="CHEBI:15377"/>
        <dbReference type="ChEBI" id="CHEBI:15378"/>
        <dbReference type="ChEBI" id="CHEBI:17509"/>
        <dbReference type="ChEBI" id="CHEBI:28938"/>
        <dbReference type="ChEBI" id="CHEBI:48595"/>
        <dbReference type="EC" id="3.5.4.31"/>
    </reaction>
</comment>
<comment type="caution">
    <text evidence="5">Lacks conserved residue(s) required for the propagation of feature annotation.</text>
</comment>
<dbReference type="EC" id="3.5.4.28" evidence="5"/>
<feature type="binding site" evidence="5">
    <location>
        <position position="250"/>
    </location>
    <ligand>
        <name>substrate</name>
    </ligand>
</feature>
<dbReference type="InterPro" id="IPR032466">
    <property type="entry name" value="Metal_Hydrolase"/>
</dbReference>
<feature type="binding site" evidence="5">
    <location>
        <position position="336"/>
    </location>
    <ligand>
        <name>substrate</name>
    </ligand>
</feature>
<dbReference type="InterPro" id="IPR054418">
    <property type="entry name" value="MQNX/HUTI_composite_N"/>
</dbReference>
<organism evidence="9 10">
    <name type="scientific">Roseateles depolymerans</name>
    <dbReference type="NCBI Taxonomy" id="76731"/>
    <lineage>
        <taxon>Bacteria</taxon>
        <taxon>Pseudomonadati</taxon>
        <taxon>Pseudomonadota</taxon>
        <taxon>Betaproteobacteria</taxon>
        <taxon>Burkholderiales</taxon>
        <taxon>Sphaerotilaceae</taxon>
        <taxon>Roseateles</taxon>
    </lineage>
</organism>
<evidence type="ECO:0000313" key="9">
    <source>
        <dbReference type="EMBL" id="PZP27421.1"/>
    </source>
</evidence>
<comment type="cofactor">
    <cofactor evidence="5">
        <name>Zn(2+)</name>
        <dbReference type="ChEBI" id="CHEBI:29105"/>
    </cofactor>
    <text evidence="5">Binds 1 zinc ion per subunit.</text>
</comment>
<comment type="similarity">
    <text evidence="1">Belongs to the metallo-dependent hydrolases superfamily. ATZ/TRZ family.</text>
</comment>
<dbReference type="EMBL" id="QFOD01000030">
    <property type="protein sequence ID" value="PZP27421.1"/>
    <property type="molecule type" value="Genomic_DNA"/>
</dbReference>
<feature type="signal peptide" evidence="6">
    <location>
        <begin position="1"/>
        <end position="28"/>
    </location>
</feature>
<feature type="binding site" evidence="5">
    <location>
        <position position="220"/>
    </location>
    <ligand>
        <name>substrate</name>
    </ligand>
</feature>
<dbReference type="Pfam" id="PF22039">
    <property type="entry name" value="HUTI_composite_bact"/>
    <property type="match status" value="1"/>
</dbReference>
<dbReference type="PANTHER" id="PTHR43794">
    <property type="entry name" value="AMINOHYDROLASE SSNA-RELATED"/>
    <property type="match status" value="1"/>
</dbReference>
<comment type="catalytic activity">
    <reaction evidence="5">
        <text>S-adenosyl-L-homocysteine + H2O + H(+) = S-inosyl-L-homocysteine + NH4(+)</text>
        <dbReference type="Rhea" id="RHEA:20716"/>
        <dbReference type="ChEBI" id="CHEBI:15377"/>
        <dbReference type="ChEBI" id="CHEBI:15378"/>
        <dbReference type="ChEBI" id="CHEBI:28938"/>
        <dbReference type="ChEBI" id="CHEBI:57856"/>
        <dbReference type="ChEBI" id="CHEBI:57985"/>
        <dbReference type="EC" id="3.5.4.28"/>
    </reaction>
</comment>
<dbReference type="GO" id="GO:0050270">
    <property type="term" value="F:S-adenosylhomocysteine deaminase activity"/>
    <property type="evidence" value="ECO:0007669"/>
    <property type="project" value="UniProtKB-UniRule"/>
</dbReference>
<evidence type="ECO:0000256" key="6">
    <source>
        <dbReference type="SAM" id="SignalP"/>
    </source>
</evidence>
<dbReference type="HAMAP" id="MF_01281">
    <property type="entry name" value="MTA_SAH_deamin"/>
    <property type="match status" value="1"/>
</dbReference>
<feature type="chain" id="PRO_5016143907" description="5-methylthioadenosine/S-adenosylhomocysteine deaminase" evidence="6">
    <location>
        <begin position="29"/>
        <end position="481"/>
    </location>
</feature>
<keyword evidence="6" id="KW-0732">Signal</keyword>
<dbReference type="FunFam" id="3.20.20.140:FF:000014">
    <property type="entry name" value="5-methylthioadenosine/S-adenosylhomocysteine deaminase"/>
    <property type="match status" value="1"/>
</dbReference>
<evidence type="ECO:0000256" key="2">
    <source>
        <dbReference type="ARBA" id="ARBA00022723"/>
    </source>
</evidence>
<feature type="binding site" evidence="5">
    <location>
        <position position="127"/>
    </location>
    <ligand>
        <name>substrate</name>
    </ligand>
</feature>
<evidence type="ECO:0000313" key="10">
    <source>
        <dbReference type="Proteomes" id="UP000249633"/>
    </source>
</evidence>
<evidence type="ECO:0000256" key="5">
    <source>
        <dbReference type="HAMAP-Rule" id="MF_01281"/>
    </source>
</evidence>
<dbReference type="SUPFAM" id="SSF51338">
    <property type="entry name" value="Composite domain of metallo-dependent hydrolases"/>
    <property type="match status" value="1"/>
</dbReference>
<dbReference type="Gene3D" id="3.20.20.140">
    <property type="entry name" value="Metal-dependent hydrolases"/>
    <property type="match status" value="1"/>
</dbReference>
<dbReference type="GO" id="GO:0090614">
    <property type="term" value="F:5'-methylthioadenosine deaminase activity"/>
    <property type="evidence" value="ECO:0007669"/>
    <property type="project" value="UniProtKB-UniRule"/>
</dbReference>
<dbReference type="Proteomes" id="UP000249633">
    <property type="component" value="Unassembled WGS sequence"/>
</dbReference>
<evidence type="ECO:0000259" key="8">
    <source>
        <dbReference type="Pfam" id="PF22039"/>
    </source>
</evidence>
<feature type="domain" description="Amidohydrolase-related" evidence="7">
    <location>
        <begin position="89"/>
        <end position="448"/>
    </location>
</feature>
<gene>
    <name evidence="5" type="primary">mtaD</name>
    <name evidence="9" type="ORF">DI603_21755</name>
</gene>
<keyword evidence="3 5" id="KW-0378">Hydrolase</keyword>
<protein>
    <recommendedName>
        <fullName evidence="5">5-methylthioadenosine/S-adenosylhomocysteine deaminase</fullName>
        <shortName evidence="5">MTA/SAH deaminase</shortName>
        <ecNumber evidence="5">3.5.4.28</ecNumber>
        <ecNumber evidence="5">3.5.4.31</ecNumber>
    </recommendedName>
</protein>
<dbReference type="InterPro" id="IPR023512">
    <property type="entry name" value="Deaminase_MtaD/DadD"/>
</dbReference>
<dbReference type="InterPro" id="IPR050287">
    <property type="entry name" value="MTA/SAH_deaminase"/>
</dbReference>
<proteinExistence type="inferred from homology"/>
<feature type="domain" description="Aminodeoxyfutalosine deaminase/Imidazolonepropionase-like composite" evidence="8">
    <location>
        <begin position="57"/>
        <end position="77"/>
    </location>
</feature>
<comment type="similarity">
    <text evidence="5">Belongs to the metallo-dependent hydrolases superfamily. MTA/SAH deaminase family.</text>
</comment>